<evidence type="ECO:0000313" key="2">
    <source>
        <dbReference type="Proteomes" id="UP000535937"/>
    </source>
</evidence>
<name>A0A7W4WB78_9GAMM</name>
<sequence>MSLKEHHRRLCEGFLHFQNAAWHAIHRLPRNIIYRLSSLSLVTDLKSRLFHLSISGCPILLYSSFYLNRNFESRFKSLVGAAHSMRSACERLGKRWAQGIRDCERYFSPPAAS</sequence>
<keyword evidence="2" id="KW-1185">Reference proteome</keyword>
<comment type="caution">
    <text evidence="1">The sequence shown here is derived from an EMBL/GenBank/DDBJ whole genome shotgun (WGS) entry which is preliminary data.</text>
</comment>
<dbReference type="EMBL" id="JACHWZ010000005">
    <property type="protein sequence ID" value="MBB3060487.1"/>
    <property type="molecule type" value="Genomic_DNA"/>
</dbReference>
<proteinExistence type="predicted"/>
<gene>
    <name evidence="1" type="ORF">FHS09_001306</name>
</gene>
<dbReference type="AlphaFoldDB" id="A0A7W4WB78"/>
<accession>A0A7W4WB78</accession>
<dbReference type="Proteomes" id="UP000535937">
    <property type="component" value="Unassembled WGS sequence"/>
</dbReference>
<dbReference type="RefSeq" id="WP_183457923.1">
    <property type="nucleotide sequence ID" value="NZ_JACHWZ010000005.1"/>
</dbReference>
<organism evidence="1 2">
    <name type="scientific">Microbulbifer rhizosphaerae</name>
    <dbReference type="NCBI Taxonomy" id="1562603"/>
    <lineage>
        <taxon>Bacteria</taxon>
        <taxon>Pseudomonadati</taxon>
        <taxon>Pseudomonadota</taxon>
        <taxon>Gammaproteobacteria</taxon>
        <taxon>Cellvibrionales</taxon>
        <taxon>Microbulbiferaceae</taxon>
        <taxon>Microbulbifer</taxon>
    </lineage>
</organism>
<evidence type="ECO:0000313" key="1">
    <source>
        <dbReference type="EMBL" id="MBB3060487.1"/>
    </source>
</evidence>
<reference evidence="1 2" key="1">
    <citation type="submission" date="2020-08" db="EMBL/GenBank/DDBJ databases">
        <title>Genomic Encyclopedia of Type Strains, Phase III (KMG-III): the genomes of soil and plant-associated and newly described type strains.</title>
        <authorList>
            <person name="Whitman W."/>
        </authorList>
    </citation>
    <scope>NUCLEOTIDE SEQUENCE [LARGE SCALE GENOMIC DNA]</scope>
    <source>
        <strain evidence="1 2">CECT 8799</strain>
    </source>
</reference>
<protein>
    <submittedName>
        <fullName evidence="1">Uncharacterized protein</fullName>
    </submittedName>
</protein>